<keyword evidence="1" id="KW-0614">Plasmid</keyword>
<evidence type="ECO:0000313" key="1">
    <source>
        <dbReference type="EMBL" id="WHS91849.1"/>
    </source>
</evidence>
<name>A0ABY8T2H5_9HYPH</name>
<protein>
    <submittedName>
        <fullName evidence="1">DUF488 domain-containing protein</fullName>
    </submittedName>
</protein>
<accession>A0ABY8T2H5</accession>
<dbReference type="EMBL" id="CP120364">
    <property type="protein sequence ID" value="WHS91849.1"/>
    <property type="molecule type" value="Genomic_DNA"/>
</dbReference>
<dbReference type="PANTHER" id="PTHR36849">
    <property type="entry name" value="CYTOPLASMIC PROTEIN-RELATED"/>
    <property type="match status" value="1"/>
</dbReference>
<dbReference type="InterPro" id="IPR052552">
    <property type="entry name" value="YeaO-like"/>
</dbReference>
<dbReference type="RefSeq" id="WP_080573241.1">
    <property type="nucleotide sequence ID" value="NZ_CP120364.1"/>
</dbReference>
<reference evidence="1 2" key="1">
    <citation type="submission" date="2023-03" db="EMBL/GenBank/DDBJ databases">
        <authorList>
            <person name="Menendez E."/>
            <person name="Kaur S."/>
            <person name="Flores-Felix J.D."/>
            <person name="diCenzo G.C."/>
            <person name="Peix A."/>
            <person name="Velazquez E."/>
        </authorList>
    </citation>
    <scope>NUCLEOTIDE SEQUENCE [LARGE SCALE GENOMIC DNA]</scope>
    <source>
        <strain evidence="1 2">CCBAU 71714</strain>
        <plasmid evidence="1 2">pSkuCCBAU71714b</plasmid>
    </source>
</reference>
<sequence length="141" mass="15286">MKAVFLAGEGYGRPGPSRGGPMASLQLKRVYQAPEASDGTRILVDRLWPRGVAKEKAGIDLWLKDIAPSDALRKRFHGKPQDWNAFCVAYAEELESGAAGAAVAELRERLSEGPLTLLYAARDEAHNNAVALKAWLERGGT</sequence>
<gene>
    <name evidence="1" type="ORF">PZL22_000459</name>
</gene>
<evidence type="ECO:0000313" key="2">
    <source>
        <dbReference type="Proteomes" id="UP001233264"/>
    </source>
</evidence>
<proteinExistence type="predicted"/>
<keyword evidence="2" id="KW-1185">Reference proteome</keyword>
<geneLocation type="plasmid" evidence="1 2">
    <name>pSkuCCBAU71714b</name>
</geneLocation>
<dbReference type="Proteomes" id="UP001233264">
    <property type="component" value="Plasmid pSkuCCBAU71714b"/>
</dbReference>
<dbReference type="Pfam" id="PF22752">
    <property type="entry name" value="DUF488-N3i"/>
    <property type="match status" value="1"/>
</dbReference>
<dbReference type="PANTHER" id="PTHR36849:SF1">
    <property type="entry name" value="CYTOPLASMIC PROTEIN"/>
    <property type="match status" value="1"/>
</dbReference>
<organism evidence="1 2">
    <name type="scientific">Sinorhizobium kummerowiae</name>
    <dbReference type="NCBI Taxonomy" id="158892"/>
    <lineage>
        <taxon>Bacteria</taxon>
        <taxon>Pseudomonadati</taxon>
        <taxon>Pseudomonadota</taxon>
        <taxon>Alphaproteobacteria</taxon>
        <taxon>Hyphomicrobiales</taxon>
        <taxon>Rhizobiaceae</taxon>
        <taxon>Sinorhizobium/Ensifer group</taxon>
        <taxon>Sinorhizobium</taxon>
    </lineage>
</organism>